<organism evidence="10 11">
    <name type="scientific">Sipha flava</name>
    <name type="common">yellow sugarcane aphid</name>
    <dbReference type="NCBI Taxonomy" id="143950"/>
    <lineage>
        <taxon>Eukaryota</taxon>
        <taxon>Metazoa</taxon>
        <taxon>Ecdysozoa</taxon>
        <taxon>Arthropoda</taxon>
        <taxon>Hexapoda</taxon>
        <taxon>Insecta</taxon>
        <taxon>Pterygota</taxon>
        <taxon>Neoptera</taxon>
        <taxon>Paraneoptera</taxon>
        <taxon>Hemiptera</taxon>
        <taxon>Sternorrhyncha</taxon>
        <taxon>Aphidomorpha</taxon>
        <taxon>Aphidoidea</taxon>
        <taxon>Aphididae</taxon>
        <taxon>Sipha</taxon>
    </lineage>
</organism>
<feature type="compositionally biased region" description="Polar residues" evidence="8">
    <location>
        <begin position="305"/>
        <end position="321"/>
    </location>
</feature>
<dbReference type="GO" id="GO:0005654">
    <property type="term" value="C:nucleoplasm"/>
    <property type="evidence" value="ECO:0007669"/>
    <property type="project" value="UniProtKB-SubCell"/>
</dbReference>
<evidence type="ECO:0000256" key="3">
    <source>
        <dbReference type="ARBA" id="ARBA00022723"/>
    </source>
</evidence>
<dbReference type="PROSITE" id="PS50158">
    <property type="entry name" value="ZF_CCHC"/>
    <property type="match status" value="1"/>
</dbReference>
<keyword evidence="5" id="KW-0862">Zinc</keyword>
<feature type="domain" description="CCHC-type" evidence="9">
    <location>
        <begin position="98"/>
        <end position="113"/>
    </location>
</feature>
<gene>
    <name evidence="11" type="primary">LOC112682949</name>
</gene>
<comment type="subcellular location">
    <subcellularLocation>
        <location evidence="1">Nucleus</location>
        <location evidence="1">Nucleoplasm</location>
    </subcellularLocation>
</comment>
<evidence type="ECO:0000256" key="1">
    <source>
        <dbReference type="ARBA" id="ARBA00004642"/>
    </source>
</evidence>
<evidence type="ECO:0000256" key="8">
    <source>
        <dbReference type="SAM" id="MobiDB-lite"/>
    </source>
</evidence>
<keyword evidence="4 7" id="KW-0863">Zinc-finger</keyword>
<dbReference type="GO" id="GO:0003723">
    <property type="term" value="F:RNA binding"/>
    <property type="evidence" value="ECO:0007669"/>
    <property type="project" value="TreeGrafter"/>
</dbReference>
<keyword evidence="3" id="KW-0479">Metal-binding</keyword>
<evidence type="ECO:0000259" key="9">
    <source>
        <dbReference type="PROSITE" id="PS50158"/>
    </source>
</evidence>
<protein>
    <submittedName>
        <fullName evidence="11">Zinc finger CCHC domain-containing protein 8 homolog</fullName>
    </submittedName>
</protein>
<evidence type="ECO:0000256" key="5">
    <source>
        <dbReference type="ARBA" id="ARBA00022833"/>
    </source>
</evidence>
<evidence type="ECO:0000256" key="7">
    <source>
        <dbReference type="PROSITE-ProRule" id="PRU00047"/>
    </source>
</evidence>
<keyword evidence="10" id="KW-1185">Reference proteome</keyword>
<accession>A0A8B8FGP9</accession>
<feature type="region of interest" description="Disordered" evidence="8">
    <location>
        <begin position="293"/>
        <end position="381"/>
    </location>
</feature>
<keyword evidence="6" id="KW-0539">Nucleus</keyword>
<evidence type="ECO:0000313" key="10">
    <source>
        <dbReference type="Proteomes" id="UP000694846"/>
    </source>
</evidence>
<dbReference type="SMART" id="SM00581">
    <property type="entry name" value="PSP"/>
    <property type="match status" value="1"/>
</dbReference>
<dbReference type="InterPro" id="IPR001878">
    <property type="entry name" value="Znf_CCHC"/>
</dbReference>
<dbReference type="PANTHER" id="PTHR13316:SF0">
    <property type="entry name" value="ZINC FINGER CCHC DOMAIN-CONTAINING PROTEIN 8"/>
    <property type="match status" value="1"/>
</dbReference>
<evidence type="ECO:0000256" key="4">
    <source>
        <dbReference type="ARBA" id="ARBA00022771"/>
    </source>
</evidence>
<name>A0A8B8FGP9_9HEMI</name>
<feature type="compositionally biased region" description="Acidic residues" evidence="8">
    <location>
        <begin position="336"/>
        <end position="351"/>
    </location>
</feature>
<evidence type="ECO:0000256" key="2">
    <source>
        <dbReference type="ARBA" id="ARBA00007497"/>
    </source>
</evidence>
<dbReference type="GO" id="GO:0071013">
    <property type="term" value="C:catalytic step 2 spliceosome"/>
    <property type="evidence" value="ECO:0007669"/>
    <property type="project" value="TreeGrafter"/>
</dbReference>
<evidence type="ECO:0000313" key="11">
    <source>
        <dbReference type="RefSeq" id="XP_025409525.1"/>
    </source>
</evidence>
<dbReference type="OrthoDB" id="8026949at2759"/>
<sequence length="478" mass="54203">MNESNQDMAFGSCPELDKPFTDNSMQDLELHDGSEQYDLEIDDNSTSIKDVNDKEDEPLFVVDKTDSFKMRHAIQYESQKNSYEKNQRIDTGSKQNSCWNCGMPNHSLHNCPEPRNQPLININRHMFLMQKHSQPNNFHEKGFKNRGRKNVRYFVAGNKSPYNNLTPGKISAELLKALGLPENGIPVHVYRMRKYGYPRAWLEEARDEYSGISIFTAPNKCLPFPGKKKDATDAVFCNINKRKLHEYPGFNAPPPANSIDECKKYECPEFNPEQSLNHMYENLQKNITDTKTELHGDSYNEDTGFLSNETLPGEESFQSKSIESKKSTDHMPSSPEDGEITDEDISLEDNCVESPSNGTASEKINDDQSNSDTFESGVDTKDYVNDTQISLSNSLNSENESISLNSSVKRKFGDVKSELLGTPVLKHVSTYSNRPTHENFAKGMVDLVEHENLPNATGTFKKIKEILKDVRQTLNNLL</sequence>
<feature type="compositionally biased region" description="Polar residues" evidence="8">
    <location>
        <begin position="353"/>
        <end position="374"/>
    </location>
</feature>
<dbReference type="Gene3D" id="4.10.60.10">
    <property type="entry name" value="Zinc finger, CCHC-type"/>
    <property type="match status" value="1"/>
</dbReference>
<dbReference type="Proteomes" id="UP000694846">
    <property type="component" value="Unplaced"/>
</dbReference>
<dbReference type="GeneID" id="112682949"/>
<dbReference type="Pfam" id="PF04046">
    <property type="entry name" value="PSP"/>
    <property type="match status" value="1"/>
</dbReference>
<dbReference type="RefSeq" id="XP_025409525.1">
    <property type="nucleotide sequence ID" value="XM_025553740.1"/>
</dbReference>
<dbReference type="InterPro" id="IPR006568">
    <property type="entry name" value="PSP_pro-rich"/>
</dbReference>
<comment type="similarity">
    <text evidence="2">Belongs to the ZCCHC8 family.</text>
</comment>
<proteinExistence type="inferred from homology"/>
<dbReference type="PANTHER" id="PTHR13316">
    <property type="entry name" value="ZINC FINGER, CCHC DOMAIN CONTAINING 8"/>
    <property type="match status" value="1"/>
</dbReference>
<dbReference type="InterPro" id="IPR052115">
    <property type="entry name" value="NEXT_complex_subunit_ZCCHC8"/>
</dbReference>
<reference evidence="11" key="1">
    <citation type="submission" date="2025-08" db="UniProtKB">
        <authorList>
            <consortium name="RefSeq"/>
        </authorList>
    </citation>
    <scope>IDENTIFICATION</scope>
    <source>
        <tissue evidence="11">Whole body</tissue>
    </source>
</reference>
<dbReference type="AlphaFoldDB" id="A0A8B8FGP9"/>
<evidence type="ECO:0000256" key="6">
    <source>
        <dbReference type="ARBA" id="ARBA00023242"/>
    </source>
</evidence>
<feature type="region of interest" description="Disordered" evidence="8">
    <location>
        <begin position="1"/>
        <end position="34"/>
    </location>
</feature>
<dbReference type="GO" id="GO:0008270">
    <property type="term" value="F:zinc ion binding"/>
    <property type="evidence" value="ECO:0007669"/>
    <property type="project" value="UniProtKB-KW"/>
</dbReference>